<keyword evidence="2" id="KW-1185">Reference proteome</keyword>
<proteinExistence type="predicted"/>
<name>A0A4R8DRH8_9BACT</name>
<dbReference type="AlphaFoldDB" id="A0A4R8DRH8"/>
<protein>
    <submittedName>
        <fullName evidence="1">Uncharacterized protein</fullName>
    </submittedName>
</protein>
<dbReference type="PROSITE" id="PS51257">
    <property type="entry name" value="PROKAR_LIPOPROTEIN"/>
    <property type="match status" value="1"/>
</dbReference>
<dbReference type="RefSeq" id="WP_133992806.1">
    <property type="nucleotide sequence ID" value="NZ_SODV01000001.1"/>
</dbReference>
<accession>A0A4R8DRH8</accession>
<reference evidence="1 2" key="1">
    <citation type="submission" date="2019-03" db="EMBL/GenBank/DDBJ databases">
        <title>Genomic Encyclopedia of Type Strains, Phase IV (KMG-IV): sequencing the most valuable type-strain genomes for metagenomic binning, comparative biology and taxonomic classification.</title>
        <authorList>
            <person name="Goeker M."/>
        </authorList>
    </citation>
    <scope>NUCLEOTIDE SEQUENCE [LARGE SCALE GENOMIC DNA]</scope>
    <source>
        <strain evidence="1 2">DSM 100059</strain>
    </source>
</reference>
<organism evidence="1 2">
    <name type="scientific">Dinghuibacter silviterrae</name>
    <dbReference type="NCBI Taxonomy" id="1539049"/>
    <lineage>
        <taxon>Bacteria</taxon>
        <taxon>Pseudomonadati</taxon>
        <taxon>Bacteroidota</taxon>
        <taxon>Chitinophagia</taxon>
        <taxon>Chitinophagales</taxon>
        <taxon>Chitinophagaceae</taxon>
        <taxon>Dinghuibacter</taxon>
    </lineage>
</organism>
<dbReference type="EMBL" id="SODV01000001">
    <property type="protein sequence ID" value="TDX00804.1"/>
    <property type="molecule type" value="Genomic_DNA"/>
</dbReference>
<comment type="caution">
    <text evidence="1">The sequence shown here is derived from an EMBL/GenBank/DDBJ whole genome shotgun (WGS) entry which is preliminary data.</text>
</comment>
<sequence>MTSAKLWIGLFIAACIAYSCSKSNYGSTPTISLKSVSASVLPYDTTSSLVTFTLTLTEKKYNPNDTMFVLISMKNCAADNARDTFQMTSLGSGIPETNGGGFKGDIQASFSNGTYWEQYGYPDIEPGFTCHVGPTIENDTATFKFVIGSNGHYSDTVTAGPVVLLHG</sequence>
<evidence type="ECO:0000313" key="2">
    <source>
        <dbReference type="Proteomes" id="UP000294498"/>
    </source>
</evidence>
<dbReference type="Proteomes" id="UP000294498">
    <property type="component" value="Unassembled WGS sequence"/>
</dbReference>
<gene>
    <name evidence="1" type="ORF">EDB95_1833</name>
</gene>
<evidence type="ECO:0000313" key="1">
    <source>
        <dbReference type="EMBL" id="TDX00804.1"/>
    </source>
</evidence>